<reference evidence="2 3" key="1">
    <citation type="submission" date="2020-08" db="EMBL/GenBank/DDBJ databases">
        <title>A Genomic Blueprint of the Chicken Gut Microbiome.</title>
        <authorList>
            <person name="Gilroy R."/>
            <person name="Ravi A."/>
            <person name="Getino M."/>
            <person name="Pursley I."/>
            <person name="Horton D.L."/>
            <person name="Alikhan N.-F."/>
            <person name="Baker D."/>
            <person name="Gharbi K."/>
            <person name="Hall N."/>
            <person name="Watson M."/>
            <person name="Adriaenssens E.M."/>
            <person name="Foster-Nyarko E."/>
            <person name="Jarju S."/>
            <person name="Secka A."/>
            <person name="Antonio M."/>
            <person name="Oren A."/>
            <person name="Chaudhuri R."/>
            <person name="La Ragione R.M."/>
            <person name="Hildebrand F."/>
            <person name="Pallen M.J."/>
        </authorList>
    </citation>
    <scope>NUCLEOTIDE SEQUENCE [LARGE SCALE GENOMIC DNA]</scope>
    <source>
        <strain evidence="2 3">Sa2CVA6</strain>
    </source>
</reference>
<proteinExistence type="predicted"/>
<dbReference type="Proteomes" id="UP000634919">
    <property type="component" value="Unassembled WGS sequence"/>
</dbReference>
<dbReference type="Pfam" id="PF00403">
    <property type="entry name" value="HMA"/>
    <property type="match status" value="1"/>
</dbReference>
<dbReference type="PROSITE" id="PS50846">
    <property type="entry name" value="HMA_2"/>
    <property type="match status" value="1"/>
</dbReference>
<dbReference type="InterPro" id="IPR006121">
    <property type="entry name" value="HMA_dom"/>
</dbReference>
<accession>A0ABR8S9M9</accession>
<dbReference type="CDD" id="cd00371">
    <property type="entry name" value="HMA"/>
    <property type="match status" value="1"/>
</dbReference>
<keyword evidence="3" id="KW-1185">Reference proteome</keyword>
<dbReference type="EMBL" id="JACSQK010000003">
    <property type="protein sequence ID" value="MBD7960166.1"/>
    <property type="molecule type" value="Genomic_DNA"/>
</dbReference>
<dbReference type="RefSeq" id="WP_191722570.1">
    <property type="nucleotide sequence ID" value="NZ_JACSQK010000003.1"/>
</dbReference>
<organism evidence="2 3">
    <name type="scientific">Comamonas avium</name>
    <dbReference type="NCBI Taxonomy" id="2762231"/>
    <lineage>
        <taxon>Bacteria</taxon>
        <taxon>Pseudomonadati</taxon>
        <taxon>Pseudomonadota</taxon>
        <taxon>Betaproteobacteria</taxon>
        <taxon>Burkholderiales</taxon>
        <taxon>Comamonadaceae</taxon>
        <taxon>Comamonas</taxon>
    </lineage>
</organism>
<dbReference type="InterPro" id="IPR036163">
    <property type="entry name" value="HMA_dom_sf"/>
</dbReference>
<dbReference type="Gene3D" id="3.30.70.100">
    <property type="match status" value="1"/>
</dbReference>
<evidence type="ECO:0000259" key="1">
    <source>
        <dbReference type="PROSITE" id="PS50846"/>
    </source>
</evidence>
<comment type="caution">
    <text evidence="2">The sequence shown here is derived from an EMBL/GenBank/DDBJ whole genome shotgun (WGS) entry which is preliminary data.</text>
</comment>
<dbReference type="SUPFAM" id="SSF55008">
    <property type="entry name" value="HMA, heavy metal-associated domain"/>
    <property type="match status" value="1"/>
</dbReference>
<protein>
    <submittedName>
        <fullName evidence="2">Heavy-metal-associated domain-containing protein</fullName>
    </submittedName>
</protein>
<evidence type="ECO:0000313" key="3">
    <source>
        <dbReference type="Proteomes" id="UP000634919"/>
    </source>
</evidence>
<evidence type="ECO:0000313" key="2">
    <source>
        <dbReference type="EMBL" id="MBD7960166.1"/>
    </source>
</evidence>
<sequence>MQFQINSMTCGGCAGKVTKVIHSIDADAKVTIDIPAHLVQVQTSASQDAVAAALTEAGYPPAVA</sequence>
<feature type="domain" description="HMA" evidence="1">
    <location>
        <begin position="1"/>
        <end position="62"/>
    </location>
</feature>
<name>A0ABR8S9M9_9BURK</name>
<gene>
    <name evidence="2" type="ORF">H9646_06700</name>
</gene>